<keyword evidence="1" id="KW-0175">Coiled coil</keyword>
<organism evidence="2 3">
    <name type="scientific">Limnoglobus roseus</name>
    <dbReference type="NCBI Taxonomy" id="2598579"/>
    <lineage>
        <taxon>Bacteria</taxon>
        <taxon>Pseudomonadati</taxon>
        <taxon>Planctomycetota</taxon>
        <taxon>Planctomycetia</taxon>
        <taxon>Gemmatales</taxon>
        <taxon>Gemmataceae</taxon>
        <taxon>Limnoglobus</taxon>
    </lineage>
</organism>
<dbReference type="EMBL" id="CP042425">
    <property type="protein sequence ID" value="QEL18321.1"/>
    <property type="molecule type" value="Genomic_DNA"/>
</dbReference>
<proteinExistence type="predicted"/>
<gene>
    <name evidence="2" type="ORF">PX52LOC_05342</name>
</gene>
<dbReference type="RefSeq" id="WP_149112843.1">
    <property type="nucleotide sequence ID" value="NZ_CP042425.1"/>
</dbReference>
<evidence type="ECO:0000313" key="2">
    <source>
        <dbReference type="EMBL" id="QEL18321.1"/>
    </source>
</evidence>
<accession>A0A5C1AGI9</accession>
<evidence type="ECO:0000313" key="3">
    <source>
        <dbReference type="Proteomes" id="UP000324974"/>
    </source>
</evidence>
<evidence type="ECO:0000256" key="1">
    <source>
        <dbReference type="SAM" id="Coils"/>
    </source>
</evidence>
<name>A0A5C1AGI9_9BACT</name>
<dbReference type="KEGG" id="lrs:PX52LOC_05342"/>
<keyword evidence="3" id="KW-1185">Reference proteome</keyword>
<dbReference type="AlphaFoldDB" id="A0A5C1AGI9"/>
<dbReference type="Proteomes" id="UP000324974">
    <property type="component" value="Chromosome"/>
</dbReference>
<protein>
    <submittedName>
        <fullName evidence="2">Uncharacterized protein</fullName>
    </submittedName>
</protein>
<feature type="coiled-coil region" evidence="1">
    <location>
        <begin position="373"/>
        <end position="400"/>
    </location>
</feature>
<sequence length="571" mass="61754">MSEATKKVSLIFAVEGGAQAAAAFGRVGDGAKSAAREVANLATTLRAAANGATGGDPSRPPMNPLEAMIRSGGGTPTQSGYMDVSRLSRPASAMDMALLGRHARDQRYAEANRLSPYHAPDSSQLPDDVRTFSERNYAARRWGQTAVNGLAGVGKGLDAANAGLARFAGRAIIPLAIAQQAAEGAGAFHSEQLVKYQGGSEGEQARAAANGMWLSRQALGIADTFRGRTQQFGRAEYDAQFEKVRREGEERSRQEQNQIRLQRMEYEARSATLNADRRVATPGVFDRGTVGGERAFREDTATIGARQGVLDAEKERAALERLQASQEGMKRDLQVRLGQLQTEAGRYYNEAQATGGVDKYVAQNKEGYRLTAVQDALKELRDLEGKIEDTKARAVAAGAQVGQSRLGVMQSQLGVLEGRESQAAGTARRLGSMTATEFQMAQQAARLVEAHGIDNVPRPTLELARPLIPQYVEKLEEKRGATRYDQNKDFFGGFGEHQYGLNDVRGEIDELRKIIANANEAVKRGAADDAAIKLAGEEFAKTMMRYSNQGTIAGLRESKRAVEQSNTRGTR</sequence>
<reference evidence="3" key="1">
    <citation type="submission" date="2019-08" db="EMBL/GenBank/DDBJ databases">
        <title>Limnoglobus roseus gen. nov., sp. nov., a novel freshwater planctomycete with a giant genome from the family Gemmataceae.</title>
        <authorList>
            <person name="Kulichevskaya I.S."/>
            <person name="Naumoff D.G."/>
            <person name="Miroshnikov K."/>
            <person name="Ivanova A."/>
            <person name="Philippov D.A."/>
            <person name="Hakobyan A."/>
            <person name="Rijpstra I.C."/>
            <person name="Sinninghe Damste J.S."/>
            <person name="Liesack W."/>
            <person name="Dedysh S.N."/>
        </authorList>
    </citation>
    <scope>NUCLEOTIDE SEQUENCE [LARGE SCALE GENOMIC DNA]</scope>
    <source>
        <strain evidence="3">PX52</strain>
    </source>
</reference>